<protein>
    <submittedName>
        <fullName evidence="1">DUF2913 family protein</fullName>
    </submittedName>
</protein>
<evidence type="ECO:0000313" key="1">
    <source>
        <dbReference type="EMBL" id="QMR43134.1"/>
    </source>
</evidence>
<accession>A0AAP9R3K4</accession>
<reference evidence="2" key="1">
    <citation type="submission" date="2020-06" db="EMBL/GenBank/DDBJ databases">
        <title>REHAB project genomes.</title>
        <authorList>
            <person name="Shaw L.P."/>
        </authorList>
    </citation>
    <scope>NUCLEOTIDE SEQUENCE [LARGE SCALE GENOMIC DNA]</scope>
    <source>
        <strain evidence="2">RHBSTW-00938</strain>
        <plasmid evidence="2">prhbstw-00938_2</plasmid>
    </source>
</reference>
<name>A0AAP9R3K4_KLEAE</name>
<dbReference type="EMBL" id="CP055905">
    <property type="protein sequence ID" value="QMR43134.1"/>
    <property type="molecule type" value="Genomic_DNA"/>
</dbReference>
<dbReference type="Pfam" id="PF11140">
    <property type="entry name" value="DUF2913"/>
    <property type="match status" value="1"/>
</dbReference>
<evidence type="ECO:0000313" key="2">
    <source>
        <dbReference type="Proteomes" id="UP000514462"/>
    </source>
</evidence>
<geneLocation type="plasmid" evidence="2">
    <name>prhbstw-00938_2</name>
</geneLocation>
<sequence length="118" mass="13189">MQKKAICNPSTDRSRACSVCLVYPVALQLAHQDGLALSPLMTHTFLLCWLATAHKQRRFPRTVAPDIENLLTLGRQRGPAAKLLQRLKYLHNSCTSPVKLQSELFRLTYAIESLKASG</sequence>
<keyword evidence="1" id="KW-0614">Plasmid</keyword>
<organism evidence="1 2">
    <name type="scientific">Klebsiella aerogenes</name>
    <name type="common">Enterobacter aerogenes</name>
    <dbReference type="NCBI Taxonomy" id="548"/>
    <lineage>
        <taxon>Bacteria</taxon>
        <taxon>Pseudomonadati</taxon>
        <taxon>Pseudomonadota</taxon>
        <taxon>Gammaproteobacteria</taxon>
        <taxon>Enterobacterales</taxon>
        <taxon>Enterobacteriaceae</taxon>
        <taxon>Klebsiella/Raoultella group</taxon>
        <taxon>Klebsiella</taxon>
    </lineage>
</organism>
<proteinExistence type="predicted"/>
<dbReference type="InterPro" id="IPR021316">
    <property type="entry name" value="DUF2913"/>
</dbReference>
<dbReference type="Proteomes" id="UP000514462">
    <property type="component" value="Plasmid pRHBSTW-00938_2"/>
</dbReference>
<gene>
    <name evidence="1" type="ORF">HV331_27065</name>
</gene>
<dbReference type="AlphaFoldDB" id="A0AAP9R3K4"/>